<organism evidence="1 2">
    <name type="scientific">Mytilus galloprovincialis</name>
    <name type="common">Mediterranean mussel</name>
    <dbReference type="NCBI Taxonomy" id="29158"/>
    <lineage>
        <taxon>Eukaryota</taxon>
        <taxon>Metazoa</taxon>
        <taxon>Spiralia</taxon>
        <taxon>Lophotrochozoa</taxon>
        <taxon>Mollusca</taxon>
        <taxon>Bivalvia</taxon>
        <taxon>Autobranchia</taxon>
        <taxon>Pteriomorphia</taxon>
        <taxon>Mytilida</taxon>
        <taxon>Mytiloidea</taxon>
        <taxon>Mytilidae</taxon>
        <taxon>Mytilinae</taxon>
        <taxon>Mytilus</taxon>
    </lineage>
</organism>
<sequence length="205" mass="23553">MIRSTYIANDRRVHCLQLLRWRCCLDSAFVEGYRSNLLRDVLGMANVFTKRTGKPRSTTLGDFCGPEKTASRLIPRAHSPTRLANPHPVGLFYQPISNQKKSYGIWHPNFQKIAVRIPSMKRHTKWVNFCNGRYSSPYSEKGKAPEIIYAEDTTSRVSYCPPSRFPELNKNQNTTRYGHSPNRGPVIGIIPNLKPIRYEPVKDNF</sequence>
<dbReference type="AlphaFoldDB" id="A0A8B6DD76"/>
<protein>
    <submittedName>
        <fullName evidence="1">Uncharacterized protein</fullName>
    </submittedName>
</protein>
<name>A0A8B6DD76_MYTGA</name>
<evidence type="ECO:0000313" key="1">
    <source>
        <dbReference type="EMBL" id="VDI16971.1"/>
    </source>
</evidence>
<reference evidence="1" key="1">
    <citation type="submission" date="2018-11" db="EMBL/GenBank/DDBJ databases">
        <authorList>
            <person name="Alioto T."/>
            <person name="Alioto T."/>
        </authorList>
    </citation>
    <scope>NUCLEOTIDE SEQUENCE</scope>
</reference>
<evidence type="ECO:0000313" key="2">
    <source>
        <dbReference type="Proteomes" id="UP000596742"/>
    </source>
</evidence>
<dbReference type="OrthoDB" id="10031370at2759"/>
<comment type="caution">
    <text evidence="1">The sequence shown here is derived from an EMBL/GenBank/DDBJ whole genome shotgun (WGS) entry which is preliminary data.</text>
</comment>
<keyword evidence="2" id="KW-1185">Reference proteome</keyword>
<proteinExistence type="predicted"/>
<dbReference type="Proteomes" id="UP000596742">
    <property type="component" value="Unassembled WGS sequence"/>
</dbReference>
<dbReference type="EMBL" id="UYJE01003153">
    <property type="protein sequence ID" value="VDI16971.1"/>
    <property type="molecule type" value="Genomic_DNA"/>
</dbReference>
<accession>A0A8B6DD76</accession>
<gene>
    <name evidence="1" type="ORF">MGAL_10B044306</name>
</gene>